<dbReference type="RefSeq" id="WP_191305625.1">
    <property type="nucleotide sequence ID" value="NZ_BNAR01000028.1"/>
</dbReference>
<gene>
    <name evidence="1" type="ORF">GCM10017774_90560</name>
</gene>
<evidence type="ECO:0000313" key="1">
    <source>
        <dbReference type="EMBL" id="GHH62527.1"/>
    </source>
</evidence>
<sequence>MLNTPFTVWEGDEVHGRRPVLTGVGVSLDRLFAREPGAARRVIATGLDLTGEVRGRLHGRIPSVEGDWLGVVNYEIGYADGRRDKLSLVDQLLPFHVLRERE</sequence>
<comment type="caution">
    <text evidence="1">The sequence shown here is derived from an EMBL/GenBank/DDBJ whole genome shotgun (WGS) entry which is preliminary data.</text>
</comment>
<protein>
    <submittedName>
        <fullName evidence="1">Uncharacterized protein</fullName>
    </submittedName>
</protein>
<organism evidence="1 2">
    <name type="scientific">Lentzea cavernae</name>
    <dbReference type="NCBI Taxonomy" id="2020703"/>
    <lineage>
        <taxon>Bacteria</taxon>
        <taxon>Bacillati</taxon>
        <taxon>Actinomycetota</taxon>
        <taxon>Actinomycetes</taxon>
        <taxon>Pseudonocardiales</taxon>
        <taxon>Pseudonocardiaceae</taxon>
        <taxon>Lentzea</taxon>
    </lineage>
</organism>
<reference evidence="2" key="1">
    <citation type="journal article" date="2019" name="Int. J. Syst. Evol. Microbiol.">
        <title>The Global Catalogue of Microorganisms (GCM) 10K type strain sequencing project: providing services to taxonomists for standard genome sequencing and annotation.</title>
        <authorList>
            <consortium name="The Broad Institute Genomics Platform"/>
            <consortium name="The Broad Institute Genome Sequencing Center for Infectious Disease"/>
            <person name="Wu L."/>
            <person name="Ma J."/>
        </authorList>
    </citation>
    <scope>NUCLEOTIDE SEQUENCE [LARGE SCALE GENOMIC DNA]</scope>
    <source>
        <strain evidence="2">CGMCC 4.7367</strain>
    </source>
</reference>
<name>A0ABQ3MTZ7_9PSEU</name>
<dbReference type="EMBL" id="BNAR01000028">
    <property type="protein sequence ID" value="GHH62527.1"/>
    <property type="molecule type" value="Genomic_DNA"/>
</dbReference>
<proteinExistence type="predicted"/>
<keyword evidence="2" id="KW-1185">Reference proteome</keyword>
<evidence type="ECO:0000313" key="2">
    <source>
        <dbReference type="Proteomes" id="UP000605568"/>
    </source>
</evidence>
<dbReference type="Proteomes" id="UP000605568">
    <property type="component" value="Unassembled WGS sequence"/>
</dbReference>
<accession>A0ABQ3MTZ7</accession>